<sequence length="181" mass="19727">MPSNRIPRPERGSAAADARFQLAPGVEWNLSGSAGKVRSNYYVDTGAYAPLDDEAYSLRSRVAAETSLGLVQLDVYRNQNTILEQFLLPINWLERVTVVQASDVFKLGTAHTFRLGAEYRENAITSAGAFSGTLGDRIAAASAMWEWQLAPRLTLTDAVQVDALLLFHQGPQFNVPGMGAL</sequence>
<accession>A0A4Q2U0L5</accession>
<proteinExistence type="predicted"/>
<gene>
    <name evidence="4" type="ORF">D3273_22975</name>
</gene>
<protein>
    <recommendedName>
        <fullName evidence="6">TonB-dependent receptor</fullName>
    </recommendedName>
</protein>
<dbReference type="SUPFAM" id="SSF56935">
    <property type="entry name" value="Porins"/>
    <property type="match status" value="1"/>
</dbReference>
<dbReference type="InterPro" id="IPR036942">
    <property type="entry name" value="Beta-barrel_TonB_sf"/>
</dbReference>
<dbReference type="GO" id="GO:0009279">
    <property type="term" value="C:cell outer membrane"/>
    <property type="evidence" value="ECO:0007669"/>
    <property type="project" value="UniProtKB-SubCell"/>
</dbReference>
<evidence type="ECO:0000256" key="2">
    <source>
        <dbReference type="ARBA" id="ARBA00023136"/>
    </source>
</evidence>
<dbReference type="OrthoDB" id="9760333at2"/>
<dbReference type="AlphaFoldDB" id="A0A4Q2U0L5"/>
<keyword evidence="3" id="KW-0998">Cell outer membrane</keyword>
<evidence type="ECO:0008006" key="6">
    <source>
        <dbReference type="Google" id="ProtNLM"/>
    </source>
</evidence>
<dbReference type="Gene3D" id="2.40.170.20">
    <property type="entry name" value="TonB-dependent receptor, beta-barrel domain"/>
    <property type="match status" value="1"/>
</dbReference>
<comment type="caution">
    <text evidence="4">The sequence shown here is derived from an EMBL/GenBank/DDBJ whole genome shotgun (WGS) entry which is preliminary data.</text>
</comment>
<reference evidence="4 5" key="1">
    <citation type="submission" date="2018-12" db="EMBL/GenBank/DDBJ databases">
        <authorList>
            <person name="Grouzdev D.S."/>
            <person name="Krutkina M.S."/>
        </authorList>
    </citation>
    <scope>NUCLEOTIDE SEQUENCE [LARGE SCALE GENOMIC DNA]</scope>
    <source>
        <strain evidence="4 5">RmlP026</strain>
    </source>
</reference>
<evidence type="ECO:0000256" key="1">
    <source>
        <dbReference type="ARBA" id="ARBA00004442"/>
    </source>
</evidence>
<reference evidence="4 5" key="2">
    <citation type="submission" date="2019-02" db="EMBL/GenBank/DDBJ databases">
        <title>'Lichenibacterium ramalinii' gen. nov. sp. nov., 'Lichenibacterium minor' gen. nov. sp. nov.</title>
        <authorList>
            <person name="Pankratov T."/>
        </authorList>
    </citation>
    <scope>NUCLEOTIDE SEQUENCE [LARGE SCALE GENOMIC DNA]</scope>
    <source>
        <strain evidence="4 5">RmlP026</strain>
    </source>
</reference>
<dbReference type="RefSeq" id="WP_129229231.1">
    <property type="nucleotide sequence ID" value="NZ_QYBB01000045.1"/>
</dbReference>
<comment type="subcellular location">
    <subcellularLocation>
        <location evidence="1">Cell outer membrane</location>
    </subcellularLocation>
</comment>
<keyword evidence="5" id="KW-1185">Reference proteome</keyword>
<dbReference type="EMBL" id="QYBB01000045">
    <property type="protein sequence ID" value="RYC29620.1"/>
    <property type="molecule type" value="Genomic_DNA"/>
</dbReference>
<dbReference type="Proteomes" id="UP000290759">
    <property type="component" value="Unassembled WGS sequence"/>
</dbReference>
<name>A0A4Q2U0L5_9HYPH</name>
<evidence type="ECO:0000313" key="5">
    <source>
        <dbReference type="Proteomes" id="UP000290759"/>
    </source>
</evidence>
<organism evidence="4 5">
    <name type="scientific">Lichenibacterium minor</name>
    <dbReference type="NCBI Taxonomy" id="2316528"/>
    <lineage>
        <taxon>Bacteria</taxon>
        <taxon>Pseudomonadati</taxon>
        <taxon>Pseudomonadota</taxon>
        <taxon>Alphaproteobacteria</taxon>
        <taxon>Hyphomicrobiales</taxon>
        <taxon>Lichenihabitantaceae</taxon>
        <taxon>Lichenibacterium</taxon>
    </lineage>
</organism>
<keyword evidence="2" id="KW-0472">Membrane</keyword>
<evidence type="ECO:0000256" key="3">
    <source>
        <dbReference type="ARBA" id="ARBA00023237"/>
    </source>
</evidence>
<evidence type="ECO:0000313" key="4">
    <source>
        <dbReference type="EMBL" id="RYC29620.1"/>
    </source>
</evidence>